<dbReference type="Pfam" id="PF00188">
    <property type="entry name" value="CAP"/>
    <property type="match status" value="1"/>
</dbReference>
<keyword evidence="4" id="KW-1185">Reference proteome</keyword>
<organism evidence="3 4">
    <name type="scientific">Streptomyces roseoverticillatus</name>
    <dbReference type="NCBI Taxonomy" id="66429"/>
    <lineage>
        <taxon>Bacteria</taxon>
        <taxon>Bacillati</taxon>
        <taxon>Actinomycetota</taxon>
        <taxon>Actinomycetes</taxon>
        <taxon>Kitasatosporales</taxon>
        <taxon>Streptomycetaceae</taxon>
        <taxon>Streptomyces</taxon>
    </lineage>
</organism>
<evidence type="ECO:0000313" key="3">
    <source>
        <dbReference type="EMBL" id="MEV4921376.1"/>
    </source>
</evidence>
<dbReference type="Gene3D" id="3.40.33.10">
    <property type="entry name" value="CAP"/>
    <property type="match status" value="1"/>
</dbReference>
<evidence type="ECO:0000256" key="1">
    <source>
        <dbReference type="SAM" id="SignalP"/>
    </source>
</evidence>
<dbReference type="InterPro" id="IPR014044">
    <property type="entry name" value="CAP_dom"/>
</dbReference>
<feature type="signal peptide" evidence="1">
    <location>
        <begin position="1"/>
        <end position="38"/>
    </location>
</feature>
<dbReference type="Proteomes" id="UP001552479">
    <property type="component" value="Unassembled WGS sequence"/>
</dbReference>
<proteinExistence type="predicted"/>
<feature type="domain" description="SCP" evidence="2">
    <location>
        <begin position="74"/>
        <end position="179"/>
    </location>
</feature>
<keyword evidence="1" id="KW-0732">Signal</keyword>
<evidence type="ECO:0000259" key="2">
    <source>
        <dbReference type="Pfam" id="PF00188"/>
    </source>
</evidence>
<reference evidence="3 4" key="1">
    <citation type="submission" date="2024-06" db="EMBL/GenBank/DDBJ databases">
        <title>The Natural Products Discovery Center: Release of the First 8490 Sequenced Strains for Exploring Actinobacteria Biosynthetic Diversity.</title>
        <authorList>
            <person name="Kalkreuter E."/>
            <person name="Kautsar S.A."/>
            <person name="Yang D."/>
            <person name="Bader C.D."/>
            <person name="Teijaro C.N."/>
            <person name="Fluegel L."/>
            <person name="Davis C.M."/>
            <person name="Simpson J.R."/>
            <person name="Lauterbach L."/>
            <person name="Steele A.D."/>
            <person name="Gui C."/>
            <person name="Meng S."/>
            <person name="Li G."/>
            <person name="Viehrig K."/>
            <person name="Ye F."/>
            <person name="Su P."/>
            <person name="Kiefer A.F."/>
            <person name="Nichols A."/>
            <person name="Cepeda A.J."/>
            <person name="Yan W."/>
            <person name="Fan B."/>
            <person name="Jiang Y."/>
            <person name="Adhikari A."/>
            <person name="Zheng C.-J."/>
            <person name="Schuster L."/>
            <person name="Cowan T.M."/>
            <person name="Smanski M.J."/>
            <person name="Chevrette M.G."/>
            <person name="De Carvalho L.P.S."/>
            <person name="Shen B."/>
        </authorList>
    </citation>
    <scope>NUCLEOTIDE SEQUENCE [LARGE SCALE GENOMIC DNA]</scope>
    <source>
        <strain evidence="3 4">NPDC053791</strain>
    </source>
</reference>
<comment type="caution">
    <text evidence="3">The sequence shown here is derived from an EMBL/GenBank/DDBJ whole genome shotgun (WGS) entry which is preliminary data.</text>
</comment>
<sequence>MTTPSCKRSVRRAAVSASVLTAVLSAAALLVAVPPVHAAVPAPRAGTAAPAADRPASGAARKAYYPNVDRIVCEVNKERANRGLAALLISEPVSGVARSHARDMARMGRLTPTGSDGRDLRARLSDANVYSSHILEYLFYGYNHDGYFADMATDPDPNNDLYKGLMNRDTLAVGVGYENRYWDVVLVGKHRRLVTRPTSCGAA</sequence>
<evidence type="ECO:0000313" key="4">
    <source>
        <dbReference type="Proteomes" id="UP001552479"/>
    </source>
</evidence>
<dbReference type="InterPro" id="IPR035940">
    <property type="entry name" value="CAP_sf"/>
</dbReference>
<feature type="chain" id="PRO_5046750518" evidence="1">
    <location>
        <begin position="39"/>
        <end position="203"/>
    </location>
</feature>
<accession>A0ABV3ILS6</accession>
<name>A0ABV3ILS6_9ACTN</name>
<dbReference type="SUPFAM" id="SSF55797">
    <property type="entry name" value="PR-1-like"/>
    <property type="match status" value="1"/>
</dbReference>
<dbReference type="EMBL" id="JBFASG010000001">
    <property type="protein sequence ID" value="MEV4921376.1"/>
    <property type="molecule type" value="Genomic_DNA"/>
</dbReference>
<protein>
    <submittedName>
        <fullName evidence="3">CAP domain-containing protein</fullName>
    </submittedName>
</protein>
<gene>
    <name evidence="3" type="ORF">AB0L03_00735</name>
</gene>
<dbReference type="RefSeq" id="WP_366086269.1">
    <property type="nucleotide sequence ID" value="NZ_JBFASG010000001.1"/>
</dbReference>